<dbReference type="GO" id="GO:1990077">
    <property type="term" value="C:primosome complex"/>
    <property type="evidence" value="ECO:0007669"/>
    <property type="project" value="UniProtKB-UniRule"/>
</dbReference>
<dbReference type="RefSeq" id="WP_096862962.1">
    <property type="nucleotide sequence ID" value="NZ_CP024967.1"/>
</dbReference>
<dbReference type="PROSITE" id="PS50162">
    <property type="entry name" value="RECA_2"/>
    <property type="match status" value="1"/>
</dbReference>
<dbReference type="AlphaFoldDB" id="A0A291ISF8"/>
<dbReference type="CDD" id="cd00984">
    <property type="entry name" value="DnaB_C"/>
    <property type="match status" value="1"/>
</dbReference>
<dbReference type="NCBIfam" id="TIGR00665">
    <property type="entry name" value="DnaB"/>
    <property type="match status" value="1"/>
</dbReference>
<dbReference type="Pfam" id="PF03796">
    <property type="entry name" value="DnaB_C"/>
    <property type="match status" value="1"/>
</dbReference>
<keyword evidence="4 12" id="KW-0547">Nucleotide-binding</keyword>
<keyword evidence="9" id="KW-0413">Isomerase</keyword>
<protein>
    <recommendedName>
        <fullName evidence="11 12">Replicative DNA helicase</fullName>
        <ecNumber evidence="11 12">5.6.2.3</ecNumber>
    </recommendedName>
</protein>
<dbReference type="GO" id="GO:0043139">
    <property type="term" value="F:5'-3' DNA helicase activity"/>
    <property type="evidence" value="ECO:0007669"/>
    <property type="project" value="UniProtKB-EC"/>
</dbReference>
<proteinExistence type="inferred from homology"/>
<keyword evidence="8 12" id="KW-0238">DNA-binding</keyword>
<keyword evidence="7 12" id="KW-0067">ATP-binding</keyword>
<dbReference type="EMBL" id="CP023668">
    <property type="protein sequence ID" value="ATG97674.1"/>
    <property type="molecule type" value="Genomic_DNA"/>
</dbReference>
<dbReference type="InterPro" id="IPR007693">
    <property type="entry name" value="DNA_helicase_DnaB-like_N"/>
</dbReference>
<dbReference type="GO" id="GO:0140664">
    <property type="term" value="F:ATP-dependent DNA damage sensor activity"/>
    <property type="evidence" value="ECO:0007669"/>
    <property type="project" value="InterPro"/>
</dbReference>
<dbReference type="GO" id="GO:0005524">
    <property type="term" value="F:ATP binding"/>
    <property type="evidence" value="ECO:0007669"/>
    <property type="project" value="UniProtKB-UniRule"/>
</dbReference>
<dbReference type="Pfam" id="PF00772">
    <property type="entry name" value="DnaB"/>
    <property type="match status" value="1"/>
</dbReference>
<evidence type="ECO:0000256" key="5">
    <source>
        <dbReference type="ARBA" id="ARBA00022801"/>
    </source>
</evidence>
<dbReference type="KEGG" id="mlac:CP520_02960"/>
<organism evidence="13 14">
    <name type="scientific">Mesoplasma lactucae ATCC 49193</name>
    <dbReference type="NCBI Taxonomy" id="81460"/>
    <lineage>
        <taxon>Bacteria</taxon>
        <taxon>Bacillati</taxon>
        <taxon>Mycoplasmatota</taxon>
        <taxon>Mollicutes</taxon>
        <taxon>Entomoplasmatales</taxon>
        <taxon>Entomoplasmataceae</taxon>
        <taxon>Mesoplasma</taxon>
    </lineage>
</organism>
<evidence type="ECO:0000256" key="3">
    <source>
        <dbReference type="ARBA" id="ARBA00022705"/>
    </source>
</evidence>
<dbReference type="SUPFAM" id="SSF52540">
    <property type="entry name" value="P-loop containing nucleoside triphosphate hydrolases"/>
    <property type="match status" value="1"/>
</dbReference>
<evidence type="ECO:0000256" key="8">
    <source>
        <dbReference type="ARBA" id="ARBA00023125"/>
    </source>
</evidence>
<dbReference type="GO" id="GO:0006269">
    <property type="term" value="P:DNA replication, synthesis of primer"/>
    <property type="evidence" value="ECO:0007669"/>
    <property type="project" value="UniProtKB-UniRule"/>
</dbReference>
<dbReference type="InterPro" id="IPR007692">
    <property type="entry name" value="DNA_helicase_DnaB"/>
</dbReference>
<keyword evidence="14" id="KW-1185">Reference proteome</keyword>
<evidence type="ECO:0000256" key="12">
    <source>
        <dbReference type="RuleBase" id="RU362085"/>
    </source>
</evidence>
<dbReference type="PANTHER" id="PTHR30153">
    <property type="entry name" value="REPLICATIVE DNA HELICASE DNAB"/>
    <property type="match status" value="1"/>
</dbReference>
<dbReference type="EC" id="5.6.2.3" evidence="11 12"/>
<evidence type="ECO:0000256" key="1">
    <source>
        <dbReference type="ARBA" id="ARBA00008428"/>
    </source>
</evidence>
<evidence type="ECO:0000256" key="2">
    <source>
        <dbReference type="ARBA" id="ARBA00022515"/>
    </source>
</evidence>
<evidence type="ECO:0000256" key="10">
    <source>
        <dbReference type="ARBA" id="ARBA00048954"/>
    </source>
</evidence>
<keyword evidence="2 12" id="KW-0639">Primosome</keyword>
<evidence type="ECO:0000313" key="13">
    <source>
        <dbReference type="EMBL" id="ATG97674.1"/>
    </source>
</evidence>
<dbReference type="PANTHER" id="PTHR30153:SF2">
    <property type="entry name" value="REPLICATIVE DNA HELICASE"/>
    <property type="match status" value="1"/>
</dbReference>
<dbReference type="Proteomes" id="UP000232227">
    <property type="component" value="Chromosome"/>
</dbReference>
<dbReference type="GO" id="GO:0006281">
    <property type="term" value="P:DNA repair"/>
    <property type="evidence" value="ECO:0007669"/>
    <property type="project" value="InterPro"/>
</dbReference>
<reference evidence="13 14" key="1">
    <citation type="submission" date="2017-09" db="EMBL/GenBank/DDBJ databases">
        <title>SPAdes assembly of the Mesoplasma lactucae genome.</title>
        <authorList>
            <person name="Knight T.F."/>
            <person name="Rubinstein R."/>
            <person name="Citino T."/>
        </authorList>
    </citation>
    <scope>NUCLEOTIDE SEQUENCE [LARGE SCALE GENOMIC DNA]</scope>
    <source>
        <strain evidence="13 14">831-C4</strain>
    </source>
</reference>
<comment type="function">
    <text evidence="12">The main replicative DNA helicase, it participates in initiation and elongation during chromosome replication. Travels ahead of the DNA replisome, separating dsDNA into templates for DNA synthesis. A processive ATP-dependent 5'-3' DNA helicase it has DNA-dependent ATPase activity.</text>
</comment>
<dbReference type="InterPro" id="IPR036185">
    <property type="entry name" value="DNA_heli_DnaB-like_N_sf"/>
</dbReference>
<name>A0A291ISF8_9MOLU</name>
<dbReference type="SUPFAM" id="SSF48024">
    <property type="entry name" value="N-terminal domain of DnaB helicase"/>
    <property type="match status" value="1"/>
</dbReference>
<evidence type="ECO:0000256" key="4">
    <source>
        <dbReference type="ARBA" id="ARBA00022741"/>
    </source>
</evidence>
<dbReference type="Gene3D" id="1.10.860.10">
    <property type="entry name" value="DNAb Helicase, Chain A"/>
    <property type="match status" value="1"/>
</dbReference>
<dbReference type="InterPro" id="IPR027417">
    <property type="entry name" value="P-loop_NTPase"/>
</dbReference>
<evidence type="ECO:0000256" key="6">
    <source>
        <dbReference type="ARBA" id="ARBA00022806"/>
    </source>
</evidence>
<dbReference type="Gene3D" id="3.40.50.300">
    <property type="entry name" value="P-loop containing nucleotide triphosphate hydrolases"/>
    <property type="match status" value="1"/>
</dbReference>
<dbReference type="GO" id="GO:0016887">
    <property type="term" value="F:ATP hydrolysis activity"/>
    <property type="evidence" value="ECO:0007669"/>
    <property type="project" value="RHEA"/>
</dbReference>
<keyword evidence="3 12" id="KW-0235">DNA replication</keyword>
<evidence type="ECO:0000313" key="14">
    <source>
        <dbReference type="Proteomes" id="UP000232227"/>
    </source>
</evidence>
<dbReference type="InterPro" id="IPR020588">
    <property type="entry name" value="RecA_ATP-bd"/>
</dbReference>
<sequence length="446" mass="50624">MNNEQQSQILEEAEQQVLATAIKSPNALPDILISLTHDDFFFGQHNLIFQAIENLNSNNQEITELTIASWLDKNGKLQQAGGNAKIFEISSIYYTDENIESYIDIIHEASAERKFKNLIRKTSEETNKTSVNYRKLLEKAQTDLLEIDFDIKKNDTTKIGDSAINVVKRIKQLAESKESLTGVSTGFHELDNVTSGLQPQDFIILAARPSMGKTAFALNLAYNAATDRQQDNAVAIFSVEMPTDQLTQRILSMETQINADKLRNGKGITKEEWRKINAAEDKLRKTRIFVDDTPGITVQQIQSKLHKLKRDENVNLCIIDYLQLISTPGSNGNDRQNEISTISRQLKRIARDTGVTIVCLSQLSRSVEKREDKRPIMSDLRDSGAIEQDADMIMFLYRKDYYQHNDDEEDTSEVSPTELIIAKHRNGATKDISLNFLKQYGKFLDK</sequence>
<keyword evidence="5 12" id="KW-0378">Hydrolase</keyword>
<dbReference type="OrthoDB" id="9773982at2"/>
<accession>A0A291ISF8</accession>
<evidence type="ECO:0000256" key="9">
    <source>
        <dbReference type="ARBA" id="ARBA00023235"/>
    </source>
</evidence>
<dbReference type="GO" id="GO:0005829">
    <property type="term" value="C:cytosol"/>
    <property type="evidence" value="ECO:0007669"/>
    <property type="project" value="TreeGrafter"/>
</dbReference>
<keyword evidence="6 12" id="KW-0347">Helicase</keyword>
<evidence type="ECO:0000256" key="7">
    <source>
        <dbReference type="ARBA" id="ARBA00022840"/>
    </source>
</evidence>
<comment type="similarity">
    <text evidence="1 12">Belongs to the helicase family. DnaB subfamily.</text>
</comment>
<dbReference type="PROSITE" id="PS51199">
    <property type="entry name" value="SF4_HELICASE"/>
    <property type="match status" value="1"/>
</dbReference>
<evidence type="ECO:0000256" key="11">
    <source>
        <dbReference type="NCBIfam" id="TIGR00665"/>
    </source>
</evidence>
<gene>
    <name evidence="13" type="primary">dnaB</name>
    <name evidence="13" type="ORF">CP520_02960</name>
</gene>
<dbReference type="InterPro" id="IPR007694">
    <property type="entry name" value="DNA_helicase_DnaB-like_C"/>
</dbReference>
<comment type="catalytic activity">
    <reaction evidence="10 12">
        <text>ATP + H2O = ADP + phosphate + H(+)</text>
        <dbReference type="Rhea" id="RHEA:13065"/>
        <dbReference type="ChEBI" id="CHEBI:15377"/>
        <dbReference type="ChEBI" id="CHEBI:15378"/>
        <dbReference type="ChEBI" id="CHEBI:30616"/>
        <dbReference type="ChEBI" id="CHEBI:43474"/>
        <dbReference type="ChEBI" id="CHEBI:456216"/>
        <dbReference type="EC" id="5.6.2.3"/>
    </reaction>
</comment>
<dbReference type="InterPro" id="IPR016136">
    <property type="entry name" value="DNA_helicase_N/primase_C"/>
</dbReference>
<dbReference type="GO" id="GO:0003677">
    <property type="term" value="F:DNA binding"/>
    <property type="evidence" value="ECO:0007669"/>
    <property type="project" value="UniProtKB-UniRule"/>
</dbReference>